<keyword evidence="2 6" id="KW-1133">Transmembrane helix</keyword>
<evidence type="ECO:0000256" key="6">
    <source>
        <dbReference type="HAMAP-Rule" id="MF_00728"/>
    </source>
</evidence>
<reference evidence="8 9" key="1">
    <citation type="submission" date="2016-10" db="EMBL/GenBank/DDBJ databases">
        <authorList>
            <person name="de Groot N.N."/>
        </authorList>
    </citation>
    <scope>NUCLEOTIDE SEQUENCE [LARGE SCALE GENOMIC DNA]</scope>
    <source>
        <strain evidence="8 9">DSM 15827</strain>
    </source>
</reference>
<evidence type="ECO:0000256" key="3">
    <source>
        <dbReference type="ARBA" id="ARBA00023054"/>
    </source>
</evidence>
<dbReference type="Proteomes" id="UP000198556">
    <property type="component" value="Unassembled WGS sequence"/>
</dbReference>
<comment type="function">
    <text evidence="6">Negative regulator of FtsZ ring formation; modulates the frequency and position of FtsZ ring formation. Inhibits FtsZ ring formation at polar sites. Interacts either with FtsZ or with one of its binding partners to promote depolymerization.</text>
</comment>
<keyword evidence="4 6" id="KW-0472">Membrane</keyword>
<feature type="topological domain" description="Cytoplasmic" evidence="6">
    <location>
        <begin position="25"/>
        <end position="572"/>
    </location>
</feature>
<dbReference type="STRING" id="137733.SAMN05421767_11145"/>
<dbReference type="GO" id="GO:0000921">
    <property type="term" value="P:septin ring assembly"/>
    <property type="evidence" value="ECO:0007669"/>
    <property type="project" value="InterPro"/>
</dbReference>
<dbReference type="HAMAP" id="MF_00728">
    <property type="entry name" value="EzrA"/>
    <property type="match status" value="1"/>
</dbReference>
<evidence type="ECO:0000313" key="9">
    <source>
        <dbReference type="Proteomes" id="UP000198556"/>
    </source>
</evidence>
<feature type="topological domain" description="Extracellular" evidence="6">
    <location>
        <begin position="1"/>
        <end position="5"/>
    </location>
</feature>
<dbReference type="GO" id="GO:0005886">
    <property type="term" value="C:plasma membrane"/>
    <property type="evidence" value="ECO:0007669"/>
    <property type="project" value="UniProtKB-SubCell"/>
</dbReference>
<dbReference type="RefSeq" id="WP_089746397.1">
    <property type="nucleotide sequence ID" value="NZ_FOGF01000011.1"/>
</dbReference>
<keyword evidence="6" id="KW-1003">Cell membrane</keyword>
<feature type="transmembrane region" description="Helical" evidence="7">
    <location>
        <begin position="6"/>
        <end position="24"/>
    </location>
</feature>
<comment type="subcellular location">
    <subcellularLocation>
        <location evidence="6">Cell membrane</location>
        <topology evidence="6">Single-pass membrane protein</topology>
    </subcellularLocation>
    <text evidence="6">Colocalized with FtsZ to the nascent septal site.</text>
</comment>
<keyword evidence="6" id="KW-0131">Cell cycle</keyword>
<organism evidence="8 9">
    <name type="scientific">Granulicatella balaenopterae</name>
    <dbReference type="NCBI Taxonomy" id="137733"/>
    <lineage>
        <taxon>Bacteria</taxon>
        <taxon>Bacillati</taxon>
        <taxon>Bacillota</taxon>
        <taxon>Bacilli</taxon>
        <taxon>Lactobacillales</taxon>
        <taxon>Carnobacteriaceae</taxon>
        <taxon>Granulicatella</taxon>
    </lineage>
</organism>
<evidence type="ECO:0000256" key="4">
    <source>
        <dbReference type="ARBA" id="ARBA00023136"/>
    </source>
</evidence>
<keyword evidence="3 6" id="KW-0175">Coiled coil</keyword>
<dbReference type="Pfam" id="PF06160">
    <property type="entry name" value="EzrA"/>
    <property type="match status" value="1"/>
</dbReference>
<evidence type="ECO:0000256" key="1">
    <source>
        <dbReference type="ARBA" id="ARBA00022692"/>
    </source>
</evidence>
<sequence>MEVVYFFLTVVVIGLIIYGAIYYFSHQQTKEIEEINQKKQKLMGVPIADTLYTLKNLSLTGQTKRSYESWQASWQTITRFRFPEIEATIVAAEQYITKYNFVKAKQTIKEANELIDETKKDVDKVYSALQKLLESEKQNRAEQEALQERYTALRKELLAHSVIFGDALESLEKRLSYLELDFTKFNTLTNEGDHLEAKEVLTRIQHEMDEFEHIIEEVPKLLKELETELDEEILDLQDGYTRMVEENYPFGKTDVAGKIRDVMAIVEKARKLVITTDLEDARQQMDKASREIETLYSIMEAELAAKQYVVANQKTIAMQLKRIIDANRYVSIEIDRVSQNYILSHNETAQVNEFEAQLTREQESLNHYTEEMENATVPFTTVEEYYHLIMNKLQEIDGKQRALVAELADLKNQERQVRDNLDDYELSLRNMKRTIEKYHLPGLPKEYLQMFFATTNKIEQLAQHFNRVKIDMREINQIDAKIKDDIEQLEDETQSIIDNARLTEYMIQHANRYRLSNPEIEQAINSALEQFNSHFYYAEALRTIETALNAVEPEAGKRVRNAYAYDKNNQLF</sequence>
<protein>
    <recommendedName>
        <fullName evidence="6">Septation ring formation regulator EzrA</fullName>
    </recommendedName>
</protein>
<proteinExistence type="inferred from homology"/>
<dbReference type="GO" id="GO:0000917">
    <property type="term" value="P:division septum assembly"/>
    <property type="evidence" value="ECO:0007669"/>
    <property type="project" value="UniProtKB-KW"/>
</dbReference>
<dbReference type="InterPro" id="IPR010379">
    <property type="entry name" value="EzrA"/>
</dbReference>
<dbReference type="GO" id="GO:0005940">
    <property type="term" value="C:septin ring"/>
    <property type="evidence" value="ECO:0007669"/>
    <property type="project" value="InterPro"/>
</dbReference>
<dbReference type="OrthoDB" id="1654473at2"/>
<keyword evidence="5 6" id="KW-0717">Septation</keyword>
<feature type="coiled-coil region" evidence="6">
    <location>
        <begin position="101"/>
        <end position="156"/>
    </location>
</feature>
<feature type="coiled-coil region" evidence="6">
    <location>
        <begin position="351"/>
        <end position="434"/>
    </location>
</feature>
<feature type="coiled-coil region" evidence="6">
    <location>
        <begin position="271"/>
        <end position="298"/>
    </location>
</feature>
<dbReference type="AlphaFoldDB" id="A0A1H9K2V5"/>
<name>A0A1H9K2V5_9LACT</name>
<evidence type="ECO:0000256" key="7">
    <source>
        <dbReference type="SAM" id="Phobius"/>
    </source>
</evidence>
<evidence type="ECO:0000256" key="5">
    <source>
        <dbReference type="ARBA" id="ARBA00023210"/>
    </source>
</evidence>
<accession>A0A1H9K2V5</accession>
<dbReference type="EMBL" id="FOGF01000011">
    <property type="protein sequence ID" value="SEQ93253.1"/>
    <property type="molecule type" value="Genomic_DNA"/>
</dbReference>
<evidence type="ECO:0000256" key="2">
    <source>
        <dbReference type="ARBA" id="ARBA00022989"/>
    </source>
</evidence>
<comment type="similarity">
    <text evidence="6">Belongs to the EzrA family.</text>
</comment>
<evidence type="ECO:0000313" key="8">
    <source>
        <dbReference type="EMBL" id="SEQ93253.1"/>
    </source>
</evidence>
<keyword evidence="9" id="KW-1185">Reference proteome</keyword>
<gene>
    <name evidence="6" type="primary">ezrA</name>
    <name evidence="8" type="ORF">SAMN05421767_11145</name>
</gene>
<keyword evidence="1 6" id="KW-0812">Transmembrane</keyword>
<keyword evidence="6" id="KW-0132">Cell division</keyword>